<organism evidence="9 10">
    <name type="scientific">Alistipes hominis</name>
    <dbReference type="NCBI Taxonomy" id="2763015"/>
    <lineage>
        <taxon>Bacteria</taxon>
        <taxon>Pseudomonadati</taxon>
        <taxon>Bacteroidota</taxon>
        <taxon>Bacteroidia</taxon>
        <taxon>Bacteroidales</taxon>
        <taxon>Rikenellaceae</taxon>
        <taxon>Alistipes</taxon>
    </lineage>
</organism>
<dbReference type="InterPro" id="IPR032311">
    <property type="entry name" value="DUF4982"/>
</dbReference>
<keyword evidence="10" id="KW-1185">Reference proteome</keyword>
<reference evidence="9 10" key="1">
    <citation type="submission" date="2020-08" db="EMBL/GenBank/DDBJ databases">
        <title>Genome public.</title>
        <authorList>
            <person name="Liu C."/>
            <person name="Sun Q."/>
        </authorList>
    </citation>
    <scope>NUCLEOTIDE SEQUENCE [LARGE SCALE GENOMIC DNA]</scope>
    <source>
        <strain evidence="9 10">New-7</strain>
    </source>
</reference>
<dbReference type="InterPro" id="IPR006104">
    <property type="entry name" value="Glyco_hydro_2_N"/>
</dbReference>
<evidence type="ECO:0000256" key="4">
    <source>
        <dbReference type="SAM" id="SignalP"/>
    </source>
</evidence>
<dbReference type="SUPFAM" id="SSF49303">
    <property type="entry name" value="beta-Galactosidase/glucuronidase domain"/>
    <property type="match status" value="1"/>
</dbReference>
<dbReference type="Gene3D" id="3.20.20.80">
    <property type="entry name" value="Glycosidases"/>
    <property type="match status" value="2"/>
</dbReference>
<dbReference type="RefSeq" id="WP_118655629.1">
    <property type="nucleotide sequence ID" value="NZ_JACOOK010000002.1"/>
</dbReference>
<dbReference type="Pfam" id="PF16355">
    <property type="entry name" value="DUF4982"/>
    <property type="match status" value="1"/>
</dbReference>
<evidence type="ECO:0000259" key="7">
    <source>
        <dbReference type="Pfam" id="PF02837"/>
    </source>
</evidence>
<dbReference type="Pfam" id="PF02837">
    <property type="entry name" value="Glyco_hydro_2_N"/>
    <property type="match status" value="1"/>
</dbReference>
<dbReference type="Pfam" id="PF00703">
    <property type="entry name" value="Glyco_hydro_2"/>
    <property type="match status" value="1"/>
</dbReference>
<feature type="signal peptide" evidence="4">
    <location>
        <begin position="1"/>
        <end position="23"/>
    </location>
</feature>
<evidence type="ECO:0000256" key="2">
    <source>
        <dbReference type="ARBA" id="ARBA00022801"/>
    </source>
</evidence>
<evidence type="ECO:0000256" key="3">
    <source>
        <dbReference type="ARBA" id="ARBA00023295"/>
    </source>
</evidence>
<dbReference type="Proteomes" id="UP000636891">
    <property type="component" value="Unassembled WGS sequence"/>
</dbReference>
<feature type="domain" description="Glycosyl hydrolases family 2 sugar binding" evidence="7">
    <location>
        <begin position="83"/>
        <end position="176"/>
    </location>
</feature>
<comment type="caution">
    <text evidence="9">The sequence shown here is derived from an EMBL/GenBank/DDBJ whole genome shotgun (WGS) entry which is preliminary data.</text>
</comment>
<dbReference type="Gene3D" id="2.60.40.10">
    <property type="entry name" value="Immunoglobulins"/>
    <property type="match status" value="3"/>
</dbReference>
<dbReference type="Gene3D" id="2.60.120.260">
    <property type="entry name" value="Galactose-binding domain-like"/>
    <property type="match status" value="1"/>
</dbReference>
<evidence type="ECO:0000256" key="1">
    <source>
        <dbReference type="ARBA" id="ARBA00007401"/>
    </source>
</evidence>
<dbReference type="InterPro" id="IPR017853">
    <property type="entry name" value="GH"/>
</dbReference>
<dbReference type="PANTHER" id="PTHR42732">
    <property type="entry name" value="BETA-GALACTOSIDASE"/>
    <property type="match status" value="1"/>
</dbReference>
<gene>
    <name evidence="9" type="ORF">H8S08_05460</name>
</gene>
<dbReference type="InterPro" id="IPR013783">
    <property type="entry name" value="Ig-like_fold"/>
</dbReference>
<evidence type="ECO:0000259" key="6">
    <source>
        <dbReference type="Pfam" id="PF02836"/>
    </source>
</evidence>
<keyword evidence="2" id="KW-0378">Hydrolase</keyword>
<feature type="domain" description="DUF4982" evidence="8">
    <location>
        <begin position="643"/>
        <end position="699"/>
    </location>
</feature>
<sequence length="811" mass="92948">MKRIYRSILLLAAALPAAFPAEAREIIDINRNWRFTLDDDRTYGEPAFDDSGWQRLDLPHDWSIAGAYDKRNPSGPQGGFMPCGTGWYRHSFEAPAGSEGNRVFVRFDGVYMKSQVWINGRMVGEYPNGYNSFEYDITPFVRRDTLNVLAVRVDNSLQPGSRWYTGSGIYRNVHLIVTSQMHFTDGGVFITTPEVSAERARIEINYHVINHNYPETRFTWTDNKSLYVWLRDGNADAAPKTDANNRVQKECTLTSILYDADGQEIKRVSTKHRIGDYSEADLRQQIEIDRPHLWSDQTPYLYKLVGTISYDGREADRVSYPVGVRTIRFSPERGMEVNGRQVKLQGVCLHQNVGCFGSAVPLGVWQERLETLKAMGCNAVRLSHYPFAPEFYDLCDSLGFYVSNEIFDEWNRGQEWGYSESSYGKMPYTYHLYFDQWGETDLRRMIRRDRNHPCVALYVLGNEIPNQRIQGIEIAQKLKAITREEDPTRPVTAACDFFVGANIYGFMDQFDIAGYNYIDRIHPDSLYAAEHARYPNRILLGTETYHKTRNHVSIRDNASAIGEFVWVGYDYLGEIVWPDYRGWDEGMLDIAGFPKPEYYLRKSYWSDEPVVHIGVRQGPDRDFDWSPRNVADHWNWQGRDQDTLEVYAYSNCDEVELRIGRRSLGRKPVGRNDYYALWNVPFKAGTISATGYRQGKKVAEHRLLTAGKPYAVKVSRIFRYDDVIRVELCVVDKEGIRIPDSEAEITPGNIPSERLLGFDNGNQYDPQGLKYASAERGRCSGGRMVVYLKPDSATVKATFDSPGLISAEAEI</sequence>
<feature type="chain" id="PRO_5046697036" evidence="4">
    <location>
        <begin position="24"/>
        <end position="811"/>
    </location>
</feature>
<keyword evidence="4" id="KW-0732">Signal</keyword>
<dbReference type="InterPro" id="IPR036156">
    <property type="entry name" value="Beta-gal/glucu_dom_sf"/>
</dbReference>
<evidence type="ECO:0000313" key="9">
    <source>
        <dbReference type="EMBL" id="MBC5616469.1"/>
    </source>
</evidence>
<evidence type="ECO:0000313" key="10">
    <source>
        <dbReference type="Proteomes" id="UP000636891"/>
    </source>
</evidence>
<feature type="domain" description="Glycoside hydrolase family 2 catalytic" evidence="6">
    <location>
        <begin position="335"/>
        <end position="496"/>
    </location>
</feature>
<name>A0ABR7CLD8_9BACT</name>
<keyword evidence="3" id="KW-0326">Glycosidase</keyword>
<accession>A0ABR7CLD8</accession>
<dbReference type="InterPro" id="IPR006103">
    <property type="entry name" value="Glyco_hydro_2_cat"/>
</dbReference>
<dbReference type="InterPro" id="IPR006102">
    <property type="entry name" value="Ig-like_GH2"/>
</dbReference>
<dbReference type="InterPro" id="IPR051913">
    <property type="entry name" value="GH2_Domain-Containing"/>
</dbReference>
<protein>
    <submittedName>
        <fullName evidence="9">DUF4982 domain-containing protein</fullName>
    </submittedName>
</protein>
<evidence type="ECO:0000259" key="5">
    <source>
        <dbReference type="Pfam" id="PF00703"/>
    </source>
</evidence>
<dbReference type="Pfam" id="PF02836">
    <property type="entry name" value="Glyco_hydro_2_C"/>
    <property type="match status" value="1"/>
</dbReference>
<dbReference type="SUPFAM" id="SSF49785">
    <property type="entry name" value="Galactose-binding domain-like"/>
    <property type="match status" value="1"/>
</dbReference>
<dbReference type="PANTHER" id="PTHR42732:SF1">
    <property type="entry name" value="BETA-MANNOSIDASE"/>
    <property type="match status" value="1"/>
</dbReference>
<dbReference type="InterPro" id="IPR008979">
    <property type="entry name" value="Galactose-bd-like_sf"/>
</dbReference>
<dbReference type="PRINTS" id="PR00132">
    <property type="entry name" value="GLHYDRLASE2"/>
</dbReference>
<comment type="similarity">
    <text evidence="1">Belongs to the glycosyl hydrolase 2 family.</text>
</comment>
<feature type="domain" description="Glycoside hydrolase family 2 immunoglobulin-like beta-sandwich" evidence="5">
    <location>
        <begin position="242"/>
        <end position="325"/>
    </location>
</feature>
<proteinExistence type="inferred from homology"/>
<dbReference type="SUPFAM" id="SSF51445">
    <property type="entry name" value="(Trans)glycosidases"/>
    <property type="match status" value="1"/>
</dbReference>
<evidence type="ECO:0000259" key="8">
    <source>
        <dbReference type="Pfam" id="PF16355"/>
    </source>
</evidence>
<dbReference type="InterPro" id="IPR006101">
    <property type="entry name" value="Glyco_hydro_2"/>
</dbReference>
<dbReference type="EMBL" id="JACOOK010000002">
    <property type="protein sequence ID" value="MBC5616469.1"/>
    <property type="molecule type" value="Genomic_DNA"/>
</dbReference>